<dbReference type="Gene3D" id="3.40.30.10">
    <property type="entry name" value="Glutaredoxin"/>
    <property type="match status" value="1"/>
</dbReference>
<dbReference type="CDD" id="cd02972">
    <property type="entry name" value="DsbA_family"/>
    <property type="match status" value="1"/>
</dbReference>
<dbReference type="PROSITE" id="PS51257">
    <property type="entry name" value="PROKAR_LIPOPROTEIN"/>
    <property type="match status" value="1"/>
</dbReference>
<keyword evidence="4" id="KW-1185">Reference proteome</keyword>
<dbReference type="Proteomes" id="UP000015520">
    <property type="component" value="Unassembled WGS sequence"/>
</dbReference>
<dbReference type="STRING" id="1172190.M947_09325"/>
<proteinExistence type="predicted"/>
<protein>
    <recommendedName>
        <fullName evidence="2">Thioredoxin-like fold domain-containing protein</fullName>
    </recommendedName>
</protein>
<evidence type="ECO:0000313" key="4">
    <source>
        <dbReference type="Proteomes" id="UP000015520"/>
    </source>
</evidence>
<dbReference type="eggNOG" id="COG1651">
    <property type="taxonomic scope" value="Bacteria"/>
</dbReference>
<evidence type="ECO:0000256" key="1">
    <source>
        <dbReference type="SAM" id="SignalP"/>
    </source>
</evidence>
<dbReference type="EMBL" id="AUPZ01000013">
    <property type="protein sequence ID" value="EQB35474.1"/>
    <property type="molecule type" value="Genomic_DNA"/>
</dbReference>
<reference evidence="3 4" key="1">
    <citation type="submission" date="2013-07" db="EMBL/GenBank/DDBJ databases">
        <title>Sulfurimonas hongkongensis AST-10 Genome Sequencing.</title>
        <authorList>
            <person name="Cai L."/>
            <person name="Zhang T."/>
        </authorList>
    </citation>
    <scope>NUCLEOTIDE SEQUENCE [LARGE SCALE GENOMIC DNA]</scope>
    <source>
        <strain evidence="3 4">AST-10</strain>
    </source>
</reference>
<feature type="chain" id="PRO_5004578971" description="Thioredoxin-like fold domain-containing protein" evidence="1">
    <location>
        <begin position="21"/>
        <end position="277"/>
    </location>
</feature>
<dbReference type="PANTHER" id="PTHR35272">
    <property type="entry name" value="THIOL:DISULFIDE INTERCHANGE PROTEIN DSBC-RELATED"/>
    <property type="match status" value="1"/>
</dbReference>
<dbReference type="OrthoDB" id="9800545at2"/>
<dbReference type="Pfam" id="PF13462">
    <property type="entry name" value="Thioredoxin_4"/>
    <property type="match status" value="1"/>
</dbReference>
<dbReference type="PATRIC" id="fig|1172190.3.peg.1802"/>
<comment type="caution">
    <text evidence="3">The sequence shown here is derived from an EMBL/GenBank/DDBJ whole genome shotgun (WGS) entry which is preliminary data.</text>
</comment>
<feature type="domain" description="Thioredoxin-like fold" evidence="2">
    <location>
        <begin position="121"/>
        <end position="274"/>
    </location>
</feature>
<sequence>MSLMLKLLLSTLIVSSCLEANTNADMEAFLKKSFSANPNILKLDVKVHKKIKLDQVDGWSAFIVNVDANVKDKQGSRDINQKMIWFSNGTTISPDLIDLKTGKSLKDSVSPSFESSHYKKQNLIYGNADATHRVAIFSDPLCPFCRDFVPKAIEYMKKSPKKFALYYYHFPLESLHPAALTLVKAATAAELKGEKDVVLKLYKVEVDARERDESKILAAFNKSLKTNITLQDIKSKSVVQHYTSDMKIASELMVNGTPTVFFDDKIDKTKAKYQKVK</sequence>
<dbReference type="PANTHER" id="PTHR35272:SF3">
    <property type="entry name" value="THIOL:DISULFIDE INTERCHANGE PROTEIN DSBC"/>
    <property type="match status" value="1"/>
</dbReference>
<accession>T0KFE2</accession>
<dbReference type="AlphaFoldDB" id="T0KFE2"/>
<name>T0KFE2_9BACT</name>
<evidence type="ECO:0000313" key="3">
    <source>
        <dbReference type="EMBL" id="EQB35474.1"/>
    </source>
</evidence>
<organism evidence="3 4">
    <name type="scientific">Sulfurimonas hongkongensis</name>
    <dbReference type="NCBI Taxonomy" id="1172190"/>
    <lineage>
        <taxon>Bacteria</taxon>
        <taxon>Pseudomonadati</taxon>
        <taxon>Campylobacterota</taxon>
        <taxon>Epsilonproteobacteria</taxon>
        <taxon>Campylobacterales</taxon>
        <taxon>Sulfurimonadaceae</taxon>
        <taxon>Sulfurimonas</taxon>
    </lineage>
</organism>
<dbReference type="SUPFAM" id="SSF52833">
    <property type="entry name" value="Thioredoxin-like"/>
    <property type="match status" value="1"/>
</dbReference>
<feature type="signal peptide" evidence="1">
    <location>
        <begin position="1"/>
        <end position="20"/>
    </location>
</feature>
<keyword evidence="1" id="KW-0732">Signal</keyword>
<dbReference type="InterPro" id="IPR012336">
    <property type="entry name" value="Thioredoxin-like_fold"/>
</dbReference>
<dbReference type="InterPro" id="IPR036249">
    <property type="entry name" value="Thioredoxin-like_sf"/>
</dbReference>
<gene>
    <name evidence="3" type="ORF">M947_09325</name>
</gene>
<dbReference type="InterPro" id="IPR051470">
    <property type="entry name" value="Thiol:disulfide_interchange"/>
</dbReference>
<evidence type="ECO:0000259" key="2">
    <source>
        <dbReference type="Pfam" id="PF13462"/>
    </source>
</evidence>